<gene>
    <name evidence="2" type="ORF">niasHS_009932</name>
</gene>
<dbReference type="EMBL" id="JBICCN010000157">
    <property type="protein sequence ID" value="KAL3088481.1"/>
    <property type="molecule type" value="Genomic_DNA"/>
</dbReference>
<protein>
    <recommendedName>
        <fullName evidence="4">Integrase zinc-binding domain-containing protein</fullName>
    </recommendedName>
</protein>
<reference evidence="2 3" key="1">
    <citation type="submission" date="2024-10" db="EMBL/GenBank/DDBJ databases">
        <authorList>
            <person name="Kim D."/>
        </authorList>
    </citation>
    <scope>NUCLEOTIDE SEQUENCE [LARGE SCALE GENOMIC DNA]</scope>
    <source>
        <strain evidence="2">Taebaek</strain>
    </source>
</reference>
<keyword evidence="3" id="KW-1185">Reference proteome</keyword>
<name>A0ABD2JCY7_HETSC</name>
<evidence type="ECO:0008006" key="4">
    <source>
        <dbReference type="Google" id="ProtNLM"/>
    </source>
</evidence>
<feature type="region of interest" description="Disordered" evidence="1">
    <location>
        <begin position="312"/>
        <end position="369"/>
    </location>
</feature>
<dbReference type="Proteomes" id="UP001620645">
    <property type="component" value="Unassembled WGS sequence"/>
</dbReference>
<evidence type="ECO:0000313" key="2">
    <source>
        <dbReference type="EMBL" id="KAL3088481.1"/>
    </source>
</evidence>
<dbReference type="AlphaFoldDB" id="A0ABD2JCY7"/>
<accession>A0ABD2JCY7</accession>
<proteinExistence type="predicted"/>
<sequence>MHEKLRNPNLDTLTQLQNAIGKEKEARDQKMNATESGRMNNKISTKCTNLSMMAKKTGRKSRENNSEDENEQNKLELNLLEDVGVGAQKKAQKSVYLREWRDKYLADMEKVLEQKRTQPRNMLSELKYKNLMEKVKLAEDTRTVNDQVPKHLKSVLKKYRISRVNGPSGEVAGNFLAENGTGRLILSVAHLFNVLHKYHLLTGHRRSISMFNAMKKEYANVTVESIITFLSGCQECKTENKNERRMATLMKSYAYKERRIDYKQFYRFGPDVIECRHCAYRRWADAPGKPTNALRSHLKKYHMNVLARYRTAIPERDGGHSKTNDEESSQNGGMDNNDDDGQRIMPMPTEEGAGREGGGAQSSRSTDIE</sequence>
<feature type="region of interest" description="Disordered" evidence="1">
    <location>
        <begin position="52"/>
        <end position="72"/>
    </location>
</feature>
<feature type="compositionally biased region" description="Basic and acidic residues" evidence="1">
    <location>
        <begin position="313"/>
        <end position="325"/>
    </location>
</feature>
<comment type="caution">
    <text evidence="2">The sequence shown here is derived from an EMBL/GenBank/DDBJ whole genome shotgun (WGS) entry which is preliminary data.</text>
</comment>
<evidence type="ECO:0000313" key="3">
    <source>
        <dbReference type="Proteomes" id="UP001620645"/>
    </source>
</evidence>
<organism evidence="2 3">
    <name type="scientific">Heterodera schachtii</name>
    <name type="common">Sugarbeet cyst nematode worm</name>
    <name type="synonym">Tylenchus schachtii</name>
    <dbReference type="NCBI Taxonomy" id="97005"/>
    <lineage>
        <taxon>Eukaryota</taxon>
        <taxon>Metazoa</taxon>
        <taxon>Ecdysozoa</taxon>
        <taxon>Nematoda</taxon>
        <taxon>Chromadorea</taxon>
        <taxon>Rhabditida</taxon>
        <taxon>Tylenchina</taxon>
        <taxon>Tylenchomorpha</taxon>
        <taxon>Tylenchoidea</taxon>
        <taxon>Heteroderidae</taxon>
        <taxon>Heteroderinae</taxon>
        <taxon>Heterodera</taxon>
    </lineage>
</organism>
<evidence type="ECO:0000256" key="1">
    <source>
        <dbReference type="SAM" id="MobiDB-lite"/>
    </source>
</evidence>